<dbReference type="PROSITE" id="PS51257">
    <property type="entry name" value="PROKAR_LIPOPROTEIN"/>
    <property type="match status" value="1"/>
</dbReference>
<dbReference type="EMBL" id="CP009621">
    <property type="protein sequence ID" value="AKD04339.1"/>
    <property type="molecule type" value="Genomic_DNA"/>
</dbReference>
<feature type="chain" id="PRO_5002416840" description="DUF4382 domain-containing protein" evidence="1">
    <location>
        <begin position="19"/>
        <end position="229"/>
    </location>
</feature>
<evidence type="ECO:0000256" key="1">
    <source>
        <dbReference type="SAM" id="SignalP"/>
    </source>
</evidence>
<evidence type="ECO:0000313" key="2">
    <source>
        <dbReference type="EMBL" id="AKD04339.1"/>
    </source>
</evidence>
<dbReference type="OrthoDB" id="851020at2"/>
<feature type="signal peptide" evidence="1">
    <location>
        <begin position="1"/>
        <end position="18"/>
    </location>
</feature>
<organism evidence="2 3">
    <name type="scientific">Pontibacter korlensis</name>
    <dbReference type="NCBI Taxonomy" id="400092"/>
    <lineage>
        <taxon>Bacteria</taxon>
        <taxon>Pseudomonadati</taxon>
        <taxon>Bacteroidota</taxon>
        <taxon>Cytophagia</taxon>
        <taxon>Cytophagales</taxon>
        <taxon>Hymenobacteraceae</taxon>
        <taxon>Pontibacter</taxon>
    </lineage>
</organism>
<dbReference type="RefSeq" id="WP_046312100.1">
    <property type="nucleotide sequence ID" value="NZ_CBCSCY010000018.1"/>
</dbReference>
<name>A0A0E3ZI05_9BACT</name>
<evidence type="ECO:0000313" key="3">
    <source>
        <dbReference type="Proteomes" id="UP000033109"/>
    </source>
</evidence>
<proteinExistence type="predicted"/>
<keyword evidence="1" id="KW-0732">Signal</keyword>
<sequence length="229" mass="24273">MKASSLLLIASLSLGMLACGEEETAAPQPQVGLSFDTVTAAAPVNGRTASANSLSFTSGTITLSEVQFEAESDVDSLEVEFELEQDVQIDFATGATSPDISAVAIRPGTYEEIEVEMELQDSGSQPAIVLNGTFTDALGQAHPVRFEFNSSETFEVEREGTVTFDEGQSVVAQVTFNPVAWFAGVSAEEFLTATKNAQGVIVISSTQNTDIFEEVADGLDLATEVEIKE</sequence>
<dbReference type="Proteomes" id="UP000033109">
    <property type="component" value="Chromosome"/>
</dbReference>
<evidence type="ECO:0008006" key="4">
    <source>
        <dbReference type="Google" id="ProtNLM"/>
    </source>
</evidence>
<dbReference type="HOGENOM" id="CLU_105400_0_0_10"/>
<gene>
    <name evidence="2" type="ORF">PKOR_16115</name>
</gene>
<dbReference type="KEGG" id="pko:PKOR_16115"/>
<protein>
    <recommendedName>
        <fullName evidence="4">DUF4382 domain-containing protein</fullName>
    </recommendedName>
</protein>
<dbReference type="PATRIC" id="fig|400092.3.peg.3532"/>
<dbReference type="AlphaFoldDB" id="A0A0E3ZI05"/>
<reference evidence="2 3" key="1">
    <citation type="journal article" date="2015" name="Sci. Rep.">
        <title>Unraveling adaptation of Pontibacter korlensis to radiation and infertility in desert through complete genome and comparative transcriptomic analysis.</title>
        <authorList>
            <person name="Dai J."/>
            <person name="Dai W."/>
            <person name="Qiu C."/>
            <person name="Yang Z."/>
            <person name="Zhang Y."/>
            <person name="Zhou M."/>
            <person name="Zhang L."/>
            <person name="Fang C."/>
            <person name="Gao Q."/>
            <person name="Yang Q."/>
            <person name="Li X."/>
            <person name="Wang Z."/>
            <person name="Wang Z."/>
            <person name="Jia Z."/>
            <person name="Chen X."/>
        </authorList>
    </citation>
    <scope>NUCLEOTIDE SEQUENCE [LARGE SCALE GENOMIC DNA]</scope>
    <source>
        <strain evidence="2 3">X14-1T</strain>
    </source>
</reference>
<keyword evidence="3" id="KW-1185">Reference proteome</keyword>
<accession>A0A0E3ZI05</accession>